<dbReference type="Proteomes" id="UP000182719">
    <property type="component" value="Unassembled WGS sequence"/>
</dbReference>
<proteinExistence type="predicted"/>
<evidence type="ECO:0000313" key="2">
    <source>
        <dbReference type="Proteomes" id="UP000182719"/>
    </source>
</evidence>
<dbReference type="AlphaFoldDB" id="A0A1H7XQ83"/>
<evidence type="ECO:0000313" key="1">
    <source>
        <dbReference type="EMBL" id="SEM35784.1"/>
    </source>
</evidence>
<accession>A0A1H7XQ83</accession>
<organism evidence="1 2">
    <name type="scientific">Stigmatella aurantiaca</name>
    <dbReference type="NCBI Taxonomy" id="41"/>
    <lineage>
        <taxon>Bacteria</taxon>
        <taxon>Pseudomonadati</taxon>
        <taxon>Myxococcota</taxon>
        <taxon>Myxococcia</taxon>
        <taxon>Myxococcales</taxon>
        <taxon>Cystobacterineae</taxon>
        <taxon>Archangiaceae</taxon>
        <taxon>Stigmatella</taxon>
    </lineage>
</organism>
<name>A0A1H7XQ83_STIAU</name>
<protein>
    <submittedName>
        <fullName evidence="1">Uncharacterized protein</fullName>
    </submittedName>
</protein>
<keyword evidence="2" id="KW-1185">Reference proteome</keyword>
<gene>
    <name evidence="1" type="ORF">SAMN05444354_115117</name>
</gene>
<dbReference type="EMBL" id="FOAP01000015">
    <property type="protein sequence ID" value="SEM35784.1"/>
    <property type="molecule type" value="Genomic_DNA"/>
</dbReference>
<sequence>MLTQREKWSSLVVVPAQPGASGIDAARAIVEVGNQYREKPIRFISAEGLPPGAGARLAWEMRAHVEQGGMVVVCIDSVLSNPVCIEVAMAAERALLCVPLGSTQFSAARQTLELIGKHRFLGSVTLQPKKGRTK</sequence>
<reference evidence="2" key="1">
    <citation type="submission" date="2016-10" db="EMBL/GenBank/DDBJ databases">
        <authorList>
            <person name="Varghese N."/>
            <person name="Submissions S."/>
        </authorList>
    </citation>
    <scope>NUCLEOTIDE SEQUENCE [LARGE SCALE GENOMIC DNA]</scope>
    <source>
        <strain evidence="2">DSM 17044</strain>
    </source>
</reference>